<protein>
    <submittedName>
        <fullName evidence="8">TetR/AcrR family transcriptional regulator</fullName>
    </submittedName>
</protein>
<dbReference type="Proteomes" id="UP001612741">
    <property type="component" value="Unassembled WGS sequence"/>
</dbReference>
<dbReference type="SUPFAM" id="SSF46689">
    <property type="entry name" value="Homeodomain-like"/>
    <property type="match status" value="1"/>
</dbReference>
<dbReference type="EMBL" id="JBITGY010000026">
    <property type="protein sequence ID" value="MFI6505893.1"/>
    <property type="molecule type" value="Genomic_DNA"/>
</dbReference>
<accession>A0ABW7ZEP8</accession>
<evidence type="ECO:0000256" key="5">
    <source>
        <dbReference type="PROSITE-ProRule" id="PRU00335"/>
    </source>
</evidence>
<evidence type="ECO:0000256" key="4">
    <source>
        <dbReference type="ARBA" id="ARBA00023163"/>
    </source>
</evidence>
<dbReference type="InterPro" id="IPR001647">
    <property type="entry name" value="HTH_TetR"/>
</dbReference>
<dbReference type="SUPFAM" id="SSF48498">
    <property type="entry name" value="Tetracyclin repressor-like, C-terminal domain"/>
    <property type="match status" value="1"/>
</dbReference>
<organism evidence="8 9">
    <name type="scientific">Nonomuraea typhae</name>
    <dbReference type="NCBI Taxonomy" id="2603600"/>
    <lineage>
        <taxon>Bacteria</taxon>
        <taxon>Bacillati</taxon>
        <taxon>Actinomycetota</taxon>
        <taxon>Actinomycetes</taxon>
        <taxon>Streptosporangiales</taxon>
        <taxon>Streptosporangiaceae</taxon>
        <taxon>Nonomuraea</taxon>
    </lineage>
</organism>
<dbReference type="PANTHER" id="PTHR30055">
    <property type="entry name" value="HTH-TYPE TRANSCRIPTIONAL REGULATOR RUTR"/>
    <property type="match status" value="1"/>
</dbReference>
<dbReference type="Gene3D" id="1.10.357.10">
    <property type="entry name" value="Tetracycline Repressor, domain 2"/>
    <property type="match status" value="1"/>
</dbReference>
<evidence type="ECO:0000313" key="8">
    <source>
        <dbReference type="EMBL" id="MFI6505893.1"/>
    </source>
</evidence>
<feature type="region of interest" description="Disordered" evidence="6">
    <location>
        <begin position="1"/>
        <end position="20"/>
    </location>
</feature>
<keyword evidence="1" id="KW-0678">Repressor</keyword>
<gene>
    <name evidence="8" type="ORF">ACIBG2_51560</name>
</gene>
<dbReference type="PRINTS" id="PR00455">
    <property type="entry name" value="HTHTETR"/>
</dbReference>
<keyword evidence="9" id="KW-1185">Reference proteome</keyword>
<dbReference type="InterPro" id="IPR039538">
    <property type="entry name" value="BetI_C"/>
</dbReference>
<evidence type="ECO:0000256" key="1">
    <source>
        <dbReference type="ARBA" id="ARBA00022491"/>
    </source>
</evidence>
<dbReference type="PANTHER" id="PTHR30055:SF200">
    <property type="entry name" value="HTH-TYPE TRANSCRIPTIONAL REPRESSOR BDCR"/>
    <property type="match status" value="1"/>
</dbReference>
<dbReference type="PROSITE" id="PS50977">
    <property type="entry name" value="HTH_TETR_2"/>
    <property type="match status" value="1"/>
</dbReference>
<evidence type="ECO:0000256" key="2">
    <source>
        <dbReference type="ARBA" id="ARBA00023015"/>
    </source>
</evidence>
<evidence type="ECO:0000313" key="9">
    <source>
        <dbReference type="Proteomes" id="UP001612741"/>
    </source>
</evidence>
<evidence type="ECO:0000256" key="3">
    <source>
        <dbReference type="ARBA" id="ARBA00023125"/>
    </source>
</evidence>
<dbReference type="RefSeq" id="WP_397092330.1">
    <property type="nucleotide sequence ID" value="NZ_JBITGY010000026.1"/>
</dbReference>
<keyword evidence="2" id="KW-0805">Transcription regulation</keyword>
<keyword evidence="4" id="KW-0804">Transcription</keyword>
<dbReference type="InterPro" id="IPR050109">
    <property type="entry name" value="HTH-type_TetR-like_transc_reg"/>
</dbReference>
<name>A0ABW7ZEP8_9ACTN</name>
<reference evidence="8 9" key="1">
    <citation type="submission" date="2024-10" db="EMBL/GenBank/DDBJ databases">
        <title>The Natural Products Discovery Center: Release of the First 8490 Sequenced Strains for Exploring Actinobacteria Biosynthetic Diversity.</title>
        <authorList>
            <person name="Kalkreuter E."/>
            <person name="Kautsar S.A."/>
            <person name="Yang D."/>
            <person name="Bader C.D."/>
            <person name="Teijaro C.N."/>
            <person name="Fluegel L."/>
            <person name="Davis C.M."/>
            <person name="Simpson J.R."/>
            <person name="Lauterbach L."/>
            <person name="Steele A.D."/>
            <person name="Gui C."/>
            <person name="Meng S."/>
            <person name="Li G."/>
            <person name="Viehrig K."/>
            <person name="Ye F."/>
            <person name="Su P."/>
            <person name="Kiefer A.F."/>
            <person name="Nichols A."/>
            <person name="Cepeda A.J."/>
            <person name="Yan W."/>
            <person name="Fan B."/>
            <person name="Jiang Y."/>
            <person name="Adhikari A."/>
            <person name="Zheng C.-J."/>
            <person name="Schuster L."/>
            <person name="Cowan T.M."/>
            <person name="Smanski M.J."/>
            <person name="Chevrette M.G."/>
            <person name="De Carvalho L.P.S."/>
            <person name="Shen B."/>
        </authorList>
    </citation>
    <scope>NUCLEOTIDE SEQUENCE [LARGE SCALE GENOMIC DNA]</scope>
    <source>
        <strain evidence="8 9">NPDC050545</strain>
    </source>
</reference>
<dbReference type="Pfam" id="PF13977">
    <property type="entry name" value="TetR_C_6"/>
    <property type="match status" value="1"/>
</dbReference>
<dbReference type="InterPro" id="IPR009057">
    <property type="entry name" value="Homeodomain-like_sf"/>
</dbReference>
<dbReference type="Pfam" id="PF00440">
    <property type="entry name" value="TetR_N"/>
    <property type="match status" value="1"/>
</dbReference>
<evidence type="ECO:0000256" key="6">
    <source>
        <dbReference type="SAM" id="MobiDB-lite"/>
    </source>
</evidence>
<evidence type="ECO:0000259" key="7">
    <source>
        <dbReference type="PROSITE" id="PS50977"/>
    </source>
</evidence>
<dbReference type="InterPro" id="IPR036271">
    <property type="entry name" value="Tet_transcr_reg_TetR-rel_C_sf"/>
</dbReference>
<keyword evidence="3 5" id="KW-0238">DNA-binding</keyword>
<proteinExistence type="predicted"/>
<feature type="DNA-binding region" description="H-T-H motif" evidence="5">
    <location>
        <begin position="42"/>
        <end position="61"/>
    </location>
</feature>
<sequence>MPGELRTTGRRGRTQERGRRARRRVLEAALEIIAERPVGEIQVQQIAQRAGMSPARVLYYYRSRDHILAETFLWSEHELAERRSRELAEVADPAVRLERYIRIYLPEGRHDVSWKLWLEAWLRSTSTSEMSRTADAIDGGWTRDLVAIIEDGVAGGAFAAVRHEEFLPAFNALLDGLAVHVLIGRLGRDQAVRAALAEAAEKLTATG</sequence>
<feature type="domain" description="HTH tetR-type" evidence="7">
    <location>
        <begin position="19"/>
        <end position="79"/>
    </location>
</feature>
<comment type="caution">
    <text evidence="8">The sequence shown here is derived from an EMBL/GenBank/DDBJ whole genome shotgun (WGS) entry which is preliminary data.</text>
</comment>